<dbReference type="EMBL" id="BMGS01000006">
    <property type="protein sequence ID" value="GGG48402.1"/>
    <property type="molecule type" value="Genomic_DNA"/>
</dbReference>
<gene>
    <name evidence="2" type="ORF">GCM10011378_25690</name>
</gene>
<name>A0ABQ1X0N1_9BACT</name>
<evidence type="ECO:0008006" key="4">
    <source>
        <dbReference type="Google" id="ProtNLM"/>
    </source>
</evidence>
<feature type="compositionally biased region" description="Polar residues" evidence="1">
    <location>
        <begin position="170"/>
        <end position="182"/>
    </location>
</feature>
<comment type="caution">
    <text evidence="2">The sequence shown here is derived from an EMBL/GenBank/DDBJ whole genome shotgun (WGS) entry which is preliminary data.</text>
</comment>
<accession>A0ABQ1X0N1</accession>
<evidence type="ECO:0000313" key="3">
    <source>
        <dbReference type="Proteomes" id="UP000601361"/>
    </source>
</evidence>
<keyword evidence="3" id="KW-1185">Reference proteome</keyword>
<reference evidence="3" key="1">
    <citation type="journal article" date="2019" name="Int. J. Syst. Evol. Microbiol.">
        <title>The Global Catalogue of Microorganisms (GCM) 10K type strain sequencing project: providing services to taxonomists for standard genome sequencing and annotation.</title>
        <authorList>
            <consortium name="The Broad Institute Genomics Platform"/>
            <consortium name="The Broad Institute Genome Sequencing Center for Infectious Disease"/>
            <person name="Wu L."/>
            <person name="Ma J."/>
        </authorList>
    </citation>
    <scope>NUCLEOTIDE SEQUENCE [LARGE SCALE GENOMIC DNA]</scope>
    <source>
        <strain evidence="3">CGMCC 1.12990</strain>
    </source>
</reference>
<protein>
    <recommendedName>
        <fullName evidence="4">Polyhydroxyalkanoate synthesis regulator phasin</fullName>
    </recommendedName>
</protein>
<evidence type="ECO:0000313" key="2">
    <source>
        <dbReference type="EMBL" id="GGG48402.1"/>
    </source>
</evidence>
<proteinExistence type="predicted"/>
<sequence length="182" mass="18898">MEDLFKKFINAGVGLVSLTNDRVQSTIDKLVQDSKLSEQEGAKIMDELKKNTDTKRQELEKQFQGLASRLMKTAGIASNADVEELKRTVKGGSKSKITGASDEAEASSPAAGKVSSTPVKAHSSAASTAAAVKVAGAKSGNTTGKPKKSSAPESKEEKANKTAAKKAISPNDNTSSSGSQLS</sequence>
<evidence type="ECO:0000256" key="1">
    <source>
        <dbReference type="SAM" id="MobiDB-lite"/>
    </source>
</evidence>
<dbReference type="RefSeq" id="WP_188558253.1">
    <property type="nucleotide sequence ID" value="NZ_BMGS01000006.1"/>
</dbReference>
<feature type="region of interest" description="Disordered" evidence="1">
    <location>
        <begin position="86"/>
        <end position="182"/>
    </location>
</feature>
<dbReference type="Proteomes" id="UP000601361">
    <property type="component" value="Unassembled WGS sequence"/>
</dbReference>
<feature type="compositionally biased region" description="Low complexity" evidence="1">
    <location>
        <begin position="119"/>
        <end position="139"/>
    </location>
</feature>
<organism evidence="2 3">
    <name type="scientific">Hymenobacter glacieicola</name>
    <dbReference type="NCBI Taxonomy" id="1562124"/>
    <lineage>
        <taxon>Bacteria</taxon>
        <taxon>Pseudomonadati</taxon>
        <taxon>Bacteroidota</taxon>
        <taxon>Cytophagia</taxon>
        <taxon>Cytophagales</taxon>
        <taxon>Hymenobacteraceae</taxon>
        <taxon>Hymenobacter</taxon>
    </lineage>
</organism>